<dbReference type="InterPro" id="IPR027417">
    <property type="entry name" value="P-loop_NTPase"/>
</dbReference>
<keyword evidence="4" id="KW-0472">Membrane</keyword>
<evidence type="ECO:0000256" key="2">
    <source>
        <dbReference type="ARBA" id="ARBA00022448"/>
    </source>
</evidence>
<sequence>MTVLNRPVPLKILEALPSQEPEEAHATLTGVTRYFKKNGSKELFHALGPIDLTLMKGEFFSVVGPSGCGKSTLLDALAGLSEPSSGSVMFEGRAVKGVPDGVGVVFQEDASFPWLNVHDNISFGLRMAGMDGAEIKRRTDYAMGFMGLKDFAGAYPAQLSGGMRQRVCIARTLVTQPRLILLDEPFGALDQQTRLLMGDELLRLWRETSATVLLITHALDEAAMLSDRVGVMSARPGLFIDIVETGWARSRDSRIVSTPRFGEVNARLWEKLRVESMKVMGTATH</sequence>
<dbReference type="PROSITE" id="PS50893">
    <property type="entry name" value="ABC_TRANSPORTER_2"/>
    <property type="match status" value="1"/>
</dbReference>
<evidence type="ECO:0000256" key="3">
    <source>
        <dbReference type="ARBA" id="ARBA00022475"/>
    </source>
</evidence>
<dbReference type="InterPro" id="IPR050166">
    <property type="entry name" value="ABC_transporter_ATP-bind"/>
</dbReference>
<accession>A0A0J1CX21</accession>
<dbReference type="EMBL" id="AEJF01000105">
    <property type="protein sequence ID" value="KLU25125.1"/>
    <property type="molecule type" value="Genomic_DNA"/>
</dbReference>
<dbReference type="Proteomes" id="UP000035963">
    <property type="component" value="Unassembled WGS sequence"/>
</dbReference>
<gene>
    <name evidence="8" type="ORF">EOS_16415</name>
</gene>
<dbReference type="Gene3D" id="3.40.50.300">
    <property type="entry name" value="P-loop containing nucleotide triphosphate hydrolases"/>
    <property type="match status" value="1"/>
</dbReference>
<keyword evidence="6" id="KW-0067">ATP-binding</keyword>
<keyword evidence="2" id="KW-0813">Transport</keyword>
<keyword evidence="4" id="KW-0997">Cell inner membrane</keyword>
<dbReference type="RefSeq" id="WP_047847728.1">
    <property type="nucleotide sequence ID" value="NZ_AEJF01000105.1"/>
</dbReference>
<keyword evidence="3" id="KW-1003">Cell membrane</keyword>
<reference evidence="8 9" key="1">
    <citation type="journal article" date="2015" name="Genome Announc.">
        <title>Draft Genome Sequence of Burkholderia sp. Strain PML1(12), an Ectomycorrhizosphere-Inhabiting Bacterium with Effective Mineral-Weathering Ability.</title>
        <authorList>
            <person name="Uroz S."/>
            <person name="Oger P."/>
        </authorList>
    </citation>
    <scope>NUCLEOTIDE SEQUENCE [LARGE SCALE GENOMIC DNA]</scope>
    <source>
        <strain evidence="9">PML1(12)</strain>
    </source>
</reference>
<feature type="domain" description="ABC transporter" evidence="7">
    <location>
        <begin position="26"/>
        <end position="259"/>
    </location>
</feature>
<dbReference type="GO" id="GO:0005524">
    <property type="term" value="F:ATP binding"/>
    <property type="evidence" value="ECO:0007669"/>
    <property type="project" value="UniProtKB-KW"/>
</dbReference>
<dbReference type="PATRIC" id="fig|908627.4.peg.3670"/>
<proteinExistence type="inferred from homology"/>
<dbReference type="GO" id="GO:0016887">
    <property type="term" value="F:ATP hydrolysis activity"/>
    <property type="evidence" value="ECO:0007669"/>
    <property type="project" value="InterPro"/>
</dbReference>
<dbReference type="PANTHER" id="PTHR42788">
    <property type="entry name" value="TAURINE IMPORT ATP-BINDING PROTEIN-RELATED"/>
    <property type="match status" value="1"/>
</dbReference>
<evidence type="ECO:0000313" key="8">
    <source>
        <dbReference type="EMBL" id="KLU25125.1"/>
    </source>
</evidence>
<dbReference type="Pfam" id="PF00005">
    <property type="entry name" value="ABC_tran"/>
    <property type="match status" value="1"/>
</dbReference>
<evidence type="ECO:0000256" key="5">
    <source>
        <dbReference type="ARBA" id="ARBA00022741"/>
    </source>
</evidence>
<evidence type="ECO:0000256" key="4">
    <source>
        <dbReference type="ARBA" id="ARBA00022519"/>
    </source>
</evidence>
<name>A0A0J1CX21_9BURK</name>
<dbReference type="AlphaFoldDB" id="A0A0J1CX21"/>
<dbReference type="SMART" id="SM00382">
    <property type="entry name" value="AAA"/>
    <property type="match status" value="1"/>
</dbReference>
<comment type="caution">
    <text evidence="8">The sequence shown here is derived from an EMBL/GenBank/DDBJ whole genome shotgun (WGS) entry which is preliminary data.</text>
</comment>
<protein>
    <submittedName>
        <fullName evidence="8">Nitrate ABC transporter ATPase</fullName>
    </submittedName>
</protein>
<keyword evidence="9" id="KW-1185">Reference proteome</keyword>
<dbReference type="InterPro" id="IPR003439">
    <property type="entry name" value="ABC_transporter-like_ATP-bd"/>
</dbReference>
<keyword evidence="5" id="KW-0547">Nucleotide-binding</keyword>
<evidence type="ECO:0000313" key="9">
    <source>
        <dbReference type="Proteomes" id="UP000035963"/>
    </source>
</evidence>
<dbReference type="OrthoDB" id="9783039at2"/>
<dbReference type="InterPro" id="IPR003593">
    <property type="entry name" value="AAA+_ATPase"/>
</dbReference>
<dbReference type="SUPFAM" id="SSF52540">
    <property type="entry name" value="P-loop containing nucleoside triphosphate hydrolases"/>
    <property type="match status" value="1"/>
</dbReference>
<evidence type="ECO:0000256" key="6">
    <source>
        <dbReference type="ARBA" id="ARBA00022840"/>
    </source>
</evidence>
<evidence type="ECO:0000259" key="7">
    <source>
        <dbReference type="PROSITE" id="PS50893"/>
    </source>
</evidence>
<comment type="similarity">
    <text evidence="1">Belongs to the ABC transporter superfamily.</text>
</comment>
<organism evidence="8 9">
    <name type="scientific">Caballeronia mineralivorans PML1(12)</name>
    <dbReference type="NCBI Taxonomy" id="908627"/>
    <lineage>
        <taxon>Bacteria</taxon>
        <taxon>Pseudomonadati</taxon>
        <taxon>Pseudomonadota</taxon>
        <taxon>Betaproteobacteria</taxon>
        <taxon>Burkholderiales</taxon>
        <taxon>Burkholderiaceae</taxon>
        <taxon>Caballeronia</taxon>
    </lineage>
</organism>
<dbReference type="CDD" id="cd03293">
    <property type="entry name" value="ABC_NrtD_SsuB_transporters"/>
    <property type="match status" value="1"/>
</dbReference>
<dbReference type="PANTHER" id="PTHR42788:SF13">
    <property type="entry name" value="ALIPHATIC SULFONATES IMPORT ATP-BINDING PROTEIN SSUB"/>
    <property type="match status" value="1"/>
</dbReference>
<dbReference type="PROSITE" id="PS00211">
    <property type="entry name" value="ABC_TRANSPORTER_1"/>
    <property type="match status" value="1"/>
</dbReference>
<evidence type="ECO:0000256" key="1">
    <source>
        <dbReference type="ARBA" id="ARBA00005417"/>
    </source>
</evidence>
<dbReference type="InterPro" id="IPR017871">
    <property type="entry name" value="ABC_transporter-like_CS"/>
</dbReference>